<dbReference type="Pfam" id="PF13041">
    <property type="entry name" value="PPR_2"/>
    <property type="match status" value="3"/>
</dbReference>
<dbReference type="FunFam" id="1.25.40.10:FF:000351">
    <property type="entry name" value="Pentatricopeptide repeat-containing protein"/>
    <property type="match status" value="1"/>
</dbReference>
<feature type="repeat" description="PPR" evidence="3">
    <location>
        <begin position="345"/>
        <end position="379"/>
    </location>
</feature>
<dbReference type="EMBL" id="CAMAPE010000045">
    <property type="protein sequence ID" value="CAH9103644.1"/>
    <property type="molecule type" value="Genomic_DNA"/>
</dbReference>
<dbReference type="InterPro" id="IPR011990">
    <property type="entry name" value="TPR-like_helical_dom_sf"/>
</dbReference>
<keyword evidence="2" id="KW-0677">Repeat</keyword>
<dbReference type="PANTHER" id="PTHR47926">
    <property type="entry name" value="PENTATRICOPEPTIDE REPEAT-CONTAINING PROTEIN"/>
    <property type="match status" value="1"/>
</dbReference>
<dbReference type="InterPro" id="IPR046848">
    <property type="entry name" value="E_motif"/>
</dbReference>
<evidence type="ECO:0000313" key="5">
    <source>
        <dbReference type="EMBL" id="CAH9103644.1"/>
    </source>
</evidence>
<gene>
    <name evidence="5" type="ORF">CEURO_LOCUS16212</name>
</gene>
<dbReference type="PANTHER" id="PTHR47926:SF504">
    <property type="entry name" value="(WILD MALAYSIAN BANANA) HYPOTHETICAL PROTEIN"/>
    <property type="match status" value="1"/>
</dbReference>
<dbReference type="InterPro" id="IPR046960">
    <property type="entry name" value="PPR_At4g14850-like_plant"/>
</dbReference>
<evidence type="ECO:0000256" key="3">
    <source>
        <dbReference type="PROSITE-ProRule" id="PRU00708"/>
    </source>
</evidence>
<dbReference type="InterPro" id="IPR032867">
    <property type="entry name" value="DYW_dom"/>
</dbReference>
<evidence type="ECO:0000259" key="4">
    <source>
        <dbReference type="Pfam" id="PF14432"/>
    </source>
</evidence>
<dbReference type="Pfam" id="PF14432">
    <property type="entry name" value="DYW_deaminase"/>
    <property type="match status" value="1"/>
</dbReference>
<dbReference type="GO" id="GO:0003723">
    <property type="term" value="F:RNA binding"/>
    <property type="evidence" value="ECO:0007669"/>
    <property type="project" value="InterPro"/>
</dbReference>
<dbReference type="Pfam" id="PF01535">
    <property type="entry name" value="PPR"/>
    <property type="match status" value="3"/>
</dbReference>
<feature type="repeat" description="PPR" evidence="3">
    <location>
        <begin position="69"/>
        <end position="103"/>
    </location>
</feature>
<evidence type="ECO:0000256" key="2">
    <source>
        <dbReference type="ARBA" id="ARBA00022737"/>
    </source>
</evidence>
<dbReference type="Proteomes" id="UP001152484">
    <property type="component" value="Unassembled WGS sequence"/>
</dbReference>
<organism evidence="5 6">
    <name type="scientific">Cuscuta europaea</name>
    <name type="common">European dodder</name>
    <dbReference type="NCBI Taxonomy" id="41803"/>
    <lineage>
        <taxon>Eukaryota</taxon>
        <taxon>Viridiplantae</taxon>
        <taxon>Streptophyta</taxon>
        <taxon>Embryophyta</taxon>
        <taxon>Tracheophyta</taxon>
        <taxon>Spermatophyta</taxon>
        <taxon>Magnoliopsida</taxon>
        <taxon>eudicotyledons</taxon>
        <taxon>Gunneridae</taxon>
        <taxon>Pentapetalae</taxon>
        <taxon>asterids</taxon>
        <taxon>lamiids</taxon>
        <taxon>Solanales</taxon>
        <taxon>Convolvulaceae</taxon>
        <taxon>Cuscuteae</taxon>
        <taxon>Cuscuta</taxon>
        <taxon>Cuscuta subgen. Cuscuta</taxon>
    </lineage>
</organism>
<keyword evidence="6" id="KW-1185">Reference proteome</keyword>
<feature type="repeat" description="PPR" evidence="3">
    <location>
        <begin position="170"/>
        <end position="204"/>
    </location>
</feature>
<dbReference type="FunFam" id="1.25.40.10:FF:000158">
    <property type="entry name" value="pentatricopeptide repeat-containing protein At2g33680"/>
    <property type="match status" value="1"/>
</dbReference>
<protein>
    <recommendedName>
        <fullName evidence="4">DYW domain-containing protein</fullName>
    </recommendedName>
</protein>
<sequence length="688" mass="77686">MLGRQSLTEALWACANNSLIVQGKLVHAATLRRFYGSDLIINNYLIDMYAKCSRIIMAQNVFDKMPARNVVSWTALMCGYLQGGAAKHTLLLLSEMIHSDARPNEVTFSTNFKACGILGAIGQGRQIHCFCGKSGFEWNQVVGNSLIDMYARCGKIAEAENMFFAMPDKRQITWNSMISGYALQGMGQRSLTLFKQMQEHGETPDNFTFASTLKACTSLRAIGEGNQIHGFLIVRGLPIYDNKVTSGALIDMYAKCGTCLLEAQKVFDLVEPKSILSWTSLIIGYAQQGNLMKAFDLFKELREESELPIDEILVSSLMGVFADFSLVEPGKQLHSYSIKLPCGLNTPVLNSVIDMYLKCGFINEAERLFGDMQRRSVITWTTMITGYGKYGIGRKAVELFKRMDFEPDGVTYLALLTACSHSGLIEECQRYFSRLCKEPKVKPQLEHYSCMVDALGRAGRLIEAKNHIENNVSLKSNPEIWKTLLSACRTHKNVDLGAEVGDILLRLEGDNPSNYVMLSNLYADISNWKQSENLRFQAKAKGLKKEAGQSWVEIKKKMHFFYNRDERHPLTESIHKILKEMERRMKAELGYAHTVSLSLHDVEDESREESLMFHSEKLAIGLALIHDNESRINEAEPVRVFKNLRVCGDCHEFIKGLSKILKGKVFLVRDANRFHKFENGDCSCGDYW</sequence>
<dbReference type="Gene3D" id="1.25.40.10">
    <property type="entry name" value="Tetratricopeptide repeat domain"/>
    <property type="match status" value="4"/>
</dbReference>
<evidence type="ECO:0000256" key="1">
    <source>
        <dbReference type="ARBA" id="ARBA00006643"/>
    </source>
</evidence>
<comment type="caution">
    <text evidence="5">The sequence shown here is derived from an EMBL/GenBank/DDBJ whole genome shotgun (WGS) entry which is preliminary data.</text>
</comment>
<feature type="domain" description="DYW" evidence="4">
    <location>
        <begin position="590"/>
        <end position="688"/>
    </location>
</feature>
<name>A0A9P1EGA7_CUSEU</name>
<feature type="repeat" description="PPR" evidence="3">
    <location>
        <begin position="274"/>
        <end position="308"/>
    </location>
</feature>
<dbReference type="FunFam" id="1.25.40.10:FF:000436">
    <property type="entry name" value="Pentatricopeptide repeat-containing protein At5g39350 family"/>
    <property type="match status" value="1"/>
</dbReference>
<proteinExistence type="inferred from homology"/>
<dbReference type="GO" id="GO:0009451">
    <property type="term" value="P:RNA modification"/>
    <property type="evidence" value="ECO:0007669"/>
    <property type="project" value="InterPro"/>
</dbReference>
<dbReference type="AlphaFoldDB" id="A0A9P1EGA7"/>
<dbReference type="NCBIfam" id="TIGR00756">
    <property type="entry name" value="PPR"/>
    <property type="match status" value="4"/>
</dbReference>
<dbReference type="Pfam" id="PF20431">
    <property type="entry name" value="E_motif"/>
    <property type="match status" value="1"/>
</dbReference>
<accession>A0A9P1EGA7</accession>
<comment type="similarity">
    <text evidence="1">Belongs to the PPR family. PCMP-H subfamily.</text>
</comment>
<dbReference type="PROSITE" id="PS51375">
    <property type="entry name" value="PPR"/>
    <property type="match status" value="4"/>
</dbReference>
<dbReference type="InterPro" id="IPR002885">
    <property type="entry name" value="PPR_rpt"/>
</dbReference>
<evidence type="ECO:0000313" key="6">
    <source>
        <dbReference type="Proteomes" id="UP001152484"/>
    </source>
</evidence>
<dbReference type="GO" id="GO:0008270">
    <property type="term" value="F:zinc ion binding"/>
    <property type="evidence" value="ECO:0007669"/>
    <property type="project" value="InterPro"/>
</dbReference>
<reference evidence="5" key="1">
    <citation type="submission" date="2022-07" db="EMBL/GenBank/DDBJ databases">
        <authorList>
            <person name="Macas J."/>
            <person name="Novak P."/>
            <person name="Neumann P."/>
        </authorList>
    </citation>
    <scope>NUCLEOTIDE SEQUENCE</scope>
</reference>
<dbReference type="GO" id="GO:0099402">
    <property type="term" value="P:plant organ development"/>
    <property type="evidence" value="ECO:0007669"/>
    <property type="project" value="UniProtKB-ARBA"/>
</dbReference>
<dbReference type="OrthoDB" id="185373at2759"/>